<sequence length="169" mass="20051">LAALDVRHKQSSTFVTQKTIAYEDEIHQHHFELIRYLDNLGDKVAGVIEHNEAEIFTAYKKHFARVKKELEEFKKHSEAQANSSNTYLEKIDCLEKQLVVFREESLKLFSRVTEKDKTIEHLKLTLEELLSEKRHMDGLIKQLSRRNRELETQKDKYERKHSETDNITL</sequence>
<gene>
    <name evidence="2" type="ORF">DAPPUDRAFT_345781</name>
</gene>
<accession>E9I7K9</accession>
<evidence type="ECO:0000313" key="2">
    <source>
        <dbReference type="EMBL" id="EFX60021.1"/>
    </source>
</evidence>
<feature type="non-terminal residue" evidence="2">
    <location>
        <position position="1"/>
    </location>
</feature>
<name>E9I7K9_DAPPU</name>
<proteinExistence type="predicted"/>
<dbReference type="PANTHER" id="PTHR40515">
    <property type="entry name" value="CILIA- AND FLAGELLA-ASSOCIATED PROTEIN 157"/>
    <property type="match status" value="1"/>
</dbReference>
<dbReference type="AlphaFoldDB" id="E9I7K9"/>
<evidence type="ECO:0000256" key="1">
    <source>
        <dbReference type="SAM" id="MobiDB-lite"/>
    </source>
</evidence>
<dbReference type="OrthoDB" id="433211at2759"/>
<dbReference type="PANTHER" id="PTHR40515:SF1">
    <property type="entry name" value="CILIA- AND FLAGELLA-ASSOCIATED PROTEIN 157"/>
    <property type="match status" value="1"/>
</dbReference>
<keyword evidence="3" id="KW-1185">Reference proteome</keyword>
<dbReference type="EMBL" id="GL737297">
    <property type="protein sequence ID" value="EFX60021.1"/>
    <property type="molecule type" value="Genomic_DNA"/>
</dbReference>
<protein>
    <submittedName>
        <fullName evidence="2">Uncharacterized protein</fullName>
    </submittedName>
</protein>
<evidence type="ECO:0000313" key="3">
    <source>
        <dbReference type="Proteomes" id="UP000000305"/>
    </source>
</evidence>
<dbReference type="KEGG" id="dpx:DAPPUDRAFT_345781"/>
<reference evidence="2 3" key="1">
    <citation type="journal article" date="2011" name="Science">
        <title>The ecoresponsive genome of Daphnia pulex.</title>
        <authorList>
            <person name="Colbourne J.K."/>
            <person name="Pfrender M.E."/>
            <person name="Gilbert D."/>
            <person name="Thomas W.K."/>
            <person name="Tucker A."/>
            <person name="Oakley T.H."/>
            <person name="Tokishita S."/>
            <person name="Aerts A."/>
            <person name="Arnold G.J."/>
            <person name="Basu M.K."/>
            <person name="Bauer D.J."/>
            <person name="Caceres C.E."/>
            <person name="Carmel L."/>
            <person name="Casola C."/>
            <person name="Choi J.H."/>
            <person name="Detter J.C."/>
            <person name="Dong Q."/>
            <person name="Dusheyko S."/>
            <person name="Eads B.D."/>
            <person name="Frohlich T."/>
            <person name="Geiler-Samerotte K.A."/>
            <person name="Gerlach D."/>
            <person name="Hatcher P."/>
            <person name="Jogdeo S."/>
            <person name="Krijgsveld J."/>
            <person name="Kriventseva E.V."/>
            <person name="Kultz D."/>
            <person name="Laforsch C."/>
            <person name="Lindquist E."/>
            <person name="Lopez J."/>
            <person name="Manak J.R."/>
            <person name="Muller J."/>
            <person name="Pangilinan J."/>
            <person name="Patwardhan R.P."/>
            <person name="Pitluck S."/>
            <person name="Pritham E.J."/>
            <person name="Rechtsteiner A."/>
            <person name="Rho M."/>
            <person name="Rogozin I.B."/>
            <person name="Sakarya O."/>
            <person name="Salamov A."/>
            <person name="Schaack S."/>
            <person name="Shapiro H."/>
            <person name="Shiga Y."/>
            <person name="Skalitzky C."/>
            <person name="Smith Z."/>
            <person name="Souvorov A."/>
            <person name="Sung W."/>
            <person name="Tang Z."/>
            <person name="Tsuchiya D."/>
            <person name="Tu H."/>
            <person name="Vos H."/>
            <person name="Wang M."/>
            <person name="Wolf Y.I."/>
            <person name="Yamagata H."/>
            <person name="Yamada T."/>
            <person name="Ye Y."/>
            <person name="Shaw J.R."/>
            <person name="Andrews J."/>
            <person name="Crease T.J."/>
            <person name="Tang H."/>
            <person name="Lucas S.M."/>
            <person name="Robertson H.M."/>
            <person name="Bork P."/>
            <person name="Koonin E.V."/>
            <person name="Zdobnov E.M."/>
            <person name="Grigoriev I.V."/>
            <person name="Lynch M."/>
            <person name="Boore J.L."/>
        </authorList>
    </citation>
    <scope>NUCLEOTIDE SEQUENCE [LARGE SCALE GENOMIC DNA]</scope>
</reference>
<dbReference type="HOGENOM" id="CLU_1580082_0_0_1"/>
<dbReference type="InParanoid" id="E9I7K9"/>
<organism evidence="2 3">
    <name type="scientific">Daphnia pulex</name>
    <name type="common">Water flea</name>
    <dbReference type="NCBI Taxonomy" id="6669"/>
    <lineage>
        <taxon>Eukaryota</taxon>
        <taxon>Metazoa</taxon>
        <taxon>Ecdysozoa</taxon>
        <taxon>Arthropoda</taxon>
        <taxon>Crustacea</taxon>
        <taxon>Branchiopoda</taxon>
        <taxon>Diplostraca</taxon>
        <taxon>Cladocera</taxon>
        <taxon>Anomopoda</taxon>
        <taxon>Daphniidae</taxon>
        <taxon>Daphnia</taxon>
    </lineage>
</organism>
<dbReference type="Proteomes" id="UP000000305">
    <property type="component" value="Unassembled WGS sequence"/>
</dbReference>
<feature type="region of interest" description="Disordered" evidence="1">
    <location>
        <begin position="150"/>
        <end position="169"/>
    </location>
</feature>